<accession>A0A2G1QRF3</accession>
<feature type="transmembrane region" description="Helical" evidence="1">
    <location>
        <begin position="69"/>
        <end position="90"/>
    </location>
</feature>
<keyword evidence="1" id="KW-1133">Transmembrane helix</keyword>
<keyword evidence="1" id="KW-0472">Membrane</keyword>
<name>A0A2G1QRF3_9HYPH</name>
<evidence type="ECO:0000313" key="3">
    <source>
        <dbReference type="Proteomes" id="UP000221168"/>
    </source>
</evidence>
<comment type="caution">
    <text evidence="2">The sequence shown here is derived from an EMBL/GenBank/DDBJ whole genome shotgun (WGS) entry which is preliminary data.</text>
</comment>
<keyword evidence="1" id="KW-0812">Transmembrane</keyword>
<feature type="transmembrane region" description="Helical" evidence="1">
    <location>
        <begin position="6"/>
        <end position="27"/>
    </location>
</feature>
<protein>
    <submittedName>
        <fullName evidence="2">Uncharacterized protein</fullName>
    </submittedName>
</protein>
<keyword evidence="3" id="KW-1185">Reference proteome</keyword>
<evidence type="ECO:0000313" key="2">
    <source>
        <dbReference type="EMBL" id="PHP68034.1"/>
    </source>
</evidence>
<sequence>MPLFPVISGIVGLAAIIVFMSAIRHSYAVEARSDPRKAGRRFGYTNIWAVALNIGVAGDEETQSLRRAVLVRLGAVAALFAVLILGLVVMPDAA</sequence>
<gene>
    <name evidence="2" type="ORF">CSC94_05045</name>
</gene>
<organism evidence="2 3">
    <name type="scientific">Zhengella mangrovi</name>
    <dbReference type="NCBI Taxonomy" id="1982044"/>
    <lineage>
        <taxon>Bacteria</taxon>
        <taxon>Pseudomonadati</taxon>
        <taxon>Pseudomonadota</taxon>
        <taxon>Alphaproteobacteria</taxon>
        <taxon>Hyphomicrobiales</taxon>
        <taxon>Notoacmeibacteraceae</taxon>
        <taxon>Zhengella</taxon>
    </lineage>
</organism>
<proteinExistence type="predicted"/>
<dbReference type="OrthoDB" id="8084463at2"/>
<evidence type="ECO:0000256" key="1">
    <source>
        <dbReference type="SAM" id="Phobius"/>
    </source>
</evidence>
<dbReference type="EMBL" id="PDVP01000002">
    <property type="protein sequence ID" value="PHP68034.1"/>
    <property type="molecule type" value="Genomic_DNA"/>
</dbReference>
<dbReference type="AlphaFoldDB" id="A0A2G1QRF3"/>
<dbReference type="RefSeq" id="WP_099304434.1">
    <property type="nucleotide sequence ID" value="NZ_PDVP01000002.1"/>
</dbReference>
<reference evidence="2 3" key="1">
    <citation type="submission" date="2017-10" db="EMBL/GenBank/DDBJ databases">
        <title>Sedimentibacterium mangrovi gen. nov., sp. nov., a novel member of family Phyllobacteriacea isolated from mangrove sediment.</title>
        <authorList>
            <person name="Liao H."/>
            <person name="Tian Y."/>
        </authorList>
    </citation>
    <scope>NUCLEOTIDE SEQUENCE [LARGE SCALE GENOMIC DNA]</scope>
    <source>
        <strain evidence="2 3">X9-2-2</strain>
    </source>
</reference>
<dbReference type="Proteomes" id="UP000221168">
    <property type="component" value="Unassembled WGS sequence"/>
</dbReference>